<proteinExistence type="predicted"/>
<dbReference type="EMBL" id="WTYS01000001">
    <property type="protein sequence ID" value="MXO57519.1"/>
    <property type="molecule type" value="Genomic_DNA"/>
</dbReference>
<gene>
    <name evidence="1" type="ORF">GRI36_11585</name>
</gene>
<dbReference type="AlphaFoldDB" id="A0A6I4SPE7"/>
<dbReference type="Proteomes" id="UP000468943">
    <property type="component" value="Unassembled WGS sequence"/>
</dbReference>
<dbReference type="RefSeq" id="WP_160598589.1">
    <property type="nucleotide sequence ID" value="NZ_WTYS01000001.1"/>
</dbReference>
<name>A0A6I4SPE7_9SPHN</name>
<protein>
    <submittedName>
        <fullName evidence="1">Uncharacterized protein</fullName>
    </submittedName>
</protein>
<dbReference type="OrthoDB" id="7409816at2"/>
<evidence type="ECO:0000313" key="2">
    <source>
        <dbReference type="Proteomes" id="UP000468943"/>
    </source>
</evidence>
<keyword evidence="2" id="KW-1185">Reference proteome</keyword>
<organism evidence="1 2">
    <name type="scientific">Pontixanthobacter gangjinensis</name>
    <dbReference type="NCBI Taxonomy" id="1028742"/>
    <lineage>
        <taxon>Bacteria</taxon>
        <taxon>Pseudomonadati</taxon>
        <taxon>Pseudomonadota</taxon>
        <taxon>Alphaproteobacteria</taxon>
        <taxon>Sphingomonadales</taxon>
        <taxon>Erythrobacteraceae</taxon>
        <taxon>Pontixanthobacter</taxon>
    </lineage>
</organism>
<evidence type="ECO:0000313" key="1">
    <source>
        <dbReference type="EMBL" id="MXO57519.1"/>
    </source>
</evidence>
<reference evidence="1 2" key="1">
    <citation type="submission" date="2019-12" db="EMBL/GenBank/DDBJ databases">
        <title>Genomic-based taxomic classification of the family Erythrobacteraceae.</title>
        <authorList>
            <person name="Xu L."/>
        </authorList>
    </citation>
    <scope>NUCLEOTIDE SEQUENCE [LARGE SCALE GENOMIC DNA]</scope>
    <source>
        <strain evidence="1 2">JCM 17802</strain>
    </source>
</reference>
<sequence>MRKLLIFILLLAAIGGAAIYAGLANPLIERRVKSALVENGIGEKRAECMAGRMVDRLTIAQLIGLQNMRAQEGETENPTGVGDFIKRVRRIGDTEAVAVVASSAGLCAIGIG</sequence>
<comment type="caution">
    <text evidence="1">The sequence shown here is derived from an EMBL/GenBank/DDBJ whole genome shotgun (WGS) entry which is preliminary data.</text>
</comment>
<accession>A0A6I4SPE7</accession>